<evidence type="ECO:0000313" key="1">
    <source>
        <dbReference type="EMBL" id="KKL13688.1"/>
    </source>
</evidence>
<proteinExistence type="predicted"/>
<sequence>MPKLKFFDVKAKESFETDKFTKFERKVKGGTIVFAQTKSPLTGIKATRIIGRKK</sequence>
<dbReference type="AlphaFoldDB" id="A0A0F9DP18"/>
<comment type="caution">
    <text evidence="1">The sequence shown here is derived from an EMBL/GenBank/DDBJ whole genome shotgun (WGS) entry which is preliminary data.</text>
</comment>
<accession>A0A0F9DP18</accession>
<gene>
    <name evidence="1" type="ORF">LCGC14_2523230</name>
</gene>
<name>A0A0F9DP18_9ZZZZ</name>
<protein>
    <submittedName>
        <fullName evidence="1">Uncharacterized protein</fullName>
    </submittedName>
</protein>
<organism evidence="1">
    <name type="scientific">marine sediment metagenome</name>
    <dbReference type="NCBI Taxonomy" id="412755"/>
    <lineage>
        <taxon>unclassified sequences</taxon>
        <taxon>metagenomes</taxon>
        <taxon>ecological metagenomes</taxon>
    </lineage>
</organism>
<reference evidence="1" key="1">
    <citation type="journal article" date="2015" name="Nature">
        <title>Complex archaea that bridge the gap between prokaryotes and eukaryotes.</title>
        <authorList>
            <person name="Spang A."/>
            <person name="Saw J.H."/>
            <person name="Jorgensen S.L."/>
            <person name="Zaremba-Niedzwiedzka K."/>
            <person name="Martijn J."/>
            <person name="Lind A.E."/>
            <person name="van Eijk R."/>
            <person name="Schleper C."/>
            <person name="Guy L."/>
            <person name="Ettema T.J."/>
        </authorList>
    </citation>
    <scope>NUCLEOTIDE SEQUENCE</scope>
</reference>
<dbReference type="EMBL" id="LAZR01040759">
    <property type="protein sequence ID" value="KKL13688.1"/>
    <property type="molecule type" value="Genomic_DNA"/>
</dbReference>